<keyword evidence="2" id="KW-1185">Reference proteome</keyword>
<reference evidence="2" key="1">
    <citation type="journal article" date="2010" name="Science">
        <title>Signatures of adaptation to obligate biotrophy in the Hyaloperonospora arabidopsidis genome.</title>
        <authorList>
            <person name="Baxter L."/>
            <person name="Tripathy S."/>
            <person name="Ishaque N."/>
            <person name="Boot N."/>
            <person name="Cabral A."/>
            <person name="Kemen E."/>
            <person name="Thines M."/>
            <person name="Ah-Fong A."/>
            <person name="Anderson R."/>
            <person name="Badejoko W."/>
            <person name="Bittner-Eddy P."/>
            <person name="Boore J.L."/>
            <person name="Chibucos M.C."/>
            <person name="Coates M."/>
            <person name="Dehal P."/>
            <person name="Delehaunty K."/>
            <person name="Dong S."/>
            <person name="Downton P."/>
            <person name="Dumas B."/>
            <person name="Fabro G."/>
            <person name="Fronick C."/>
            <person name="Fuerstenberg S.I."/>
            <person name="Fulton L."/>
            <person name="Gaulin E."/>
            <person name="Govers F."/>
            <person name="Hughes L."/>
            <person name="Humphray S."/>
            <person name="Jiang R.H."/>
            <person name="Judelson H."/>
            <person name="Kamoun S."/>
            <person name="Kyung K."/>
            <person name="Meijer H."/>
            <person name="Minx P."/>
            <person name="Morris P."/>
            <person name="Nelson J."/>
            <person name="Phuntumart V."/>
            <person name="Qutob D."/>
            <person name="Rehmany A."/>
            <person name="Rougon-Cardoso A."/>
            <person name="Ryden P."/>
            <person name="Torto-Alalibo T."/>
            <person name="Studholme D."/>
            <person name="Wang Y."/>
            <person name="Win J."/>
            <person name="Wood J."/>
            <person name="Clifton S.W."/>
            <person name="Rogers J."/>
            <person name="Van den Ackerveken G."/>
            <person name="Jones J.D."/>
            <person name="McDowell J.M."/>
            <person name="Beynon J."/>
            <person name="Tyler B.M."/>
        </authorList>
    </citation>
    <scope>NUCLEOTIDE SEQUENCE [LARGE SCALE GENOMIC DNA]</scope>
    <source>
        <strain evidence="2">Emoy2</strain>
    </source>
</reference>
<proteinExistence type="predicted"/>
<dbReference type="InParanoid" id="M4BWZ9"/>
<dbReference type="AlphaFoldDB" id="M4BWZ9"/>
<dbReference type="VEuPathDB" id="FungiDB:HpaG811050"/>
<evidence type="ECO:0000313" key="1">
    <source>
        <dbReference type="EnsemblProtists" id="HpaP811050"/>
    </source>
</evidence>
<dbReference type="Proteomes" id="UP000011713">
    <property type="component" value="Unassembled WGS sequence"/>
</dbReference>
<protein>
    <submittedName>
        <fullName evidence="1">Uncharacterized protein</fullName>
    </submittedName>
</protein>
<accession>M4BWZ9</accession>
<dbReference type="HOGENOM" id="CLU_2517377_0_0_1"/>
<dbReference type="EnsemblProtists" id="HpaT811050">
    <property type="protein sequence ID" value="HpaP811050"/>
    <property type="gene ID" value="HpaG811050"/>
</dbReference>
<evidence type="ECO:0000313" key="2">
    <source>
        <dbReference type="Proteomes" id="UP000011713"/>
    </source>
</evidence>
<reference evidence="1" key="2">
    <citation type="submission" date="2015-06" db="UniProtKB">
        <authorList>
            <consortium name="EnsemblProtists"/>
        </authorList>
    </citation>
    <scope>IDENTIFICATION</scope>
    <source>
        <strain evidence="1">Emoy2</strain>
    </source>
</reference>
<sequence>MNLVLGLQSVRASATPTICLARKMNRRSCLRSSSSCRRECSSKTFWRRTVSSLRKHGRRSGLTRSSRTTGCFAKCTTKTKSCAPS</sequence>
<organism evidence="1 2">
    <name type="scientific">Hyaloperonospora arabidopsidis (strain Emoy2)</name>
    <name type="common">Downy mildew agent</name>
    <name type="synonym">Peronospora arabidopsidis</name>
    <dbReference type="NCBI Taxonomy" id="559515"/>
    <lineage>
        <taxon>Eukaryota</taxon>
        <taxon>Sar</taxon>
        <taxon>Stramenopiles</taxon>
        <taxon>Oomycota</taxon>
        <taxon>Peronosporomycetes</taxon>
        <taxon>Peronosporales</taxon>
        <taxon>Peronosporaceae</taxon>
        <taxon>Hyaloperonospora</taxon>
    </lineage>
</organism>
<name>M4BWZ9_HYAAE</name>
<dbReference type="EMBL" id="JH598010">
    <property type="status" value="NOT_ANNOTATED_CDS"/>
    <property type="molecule type" value="Genomic_DNA"/>
</dbReference>